<feature type="transmembrane region" description="Helical" evidence="6">
    <location>
        <begin position="46"/>
        <end position="65"/>
    </location>
</feature>
<dbReference type="OrthoDB" id="6231665at2"/>
<keyword evidence="6" id="KW-1133">Transmembrane helix</keyword>
<evidence type="ECO:0000256" key="5">
    <source>
        <dbReference type="ARBA" id="ARBA00022777"/>
    </source>
</evidence>
<dbReference type="Pfam" id="PF08447">
    <property type="entry name" value="PAS_3"/>
    <property type="match status" value="1"/>
</dbReference>
<dbReference type="InterPro" id="IPR000014">
    <property type="entry name" value="PAS"/>
</dbReference>
<evidence type="ECO:0000256" key="3">
    <source>
        <dbReference type="ARBA" id="ARBA00022553"/>
    </source>
</evidence>
<sequence>MINCVFVRSFTLFSSAIMPFNLKIFRYLVTYLFLQRLEMKKFTITLVVVYLMVGALWLVSGSWLINELKTVKSVSGFQYLYDIKNLLFLIISIVSIVWIINGRYHRLLLKEQVLNAQLSNREQQLNEALHNYELVTKASNDLIWDYDIAKDELKWLHGYKELFGYEDDVVVQNTFWKMKRIHPDDRETIISLFEKLVKGENLTWNTEYRYLCENGSYKYVSDRGYVIRDEEHRALRLLGAMQDIDQAKTYSKLLEEQNQRLREIAWLNSHEIRRPLSNVVGLMPMFKLSLNDIESLTQLLSLLETSVSELDQTVHKVNEQTNTLGAVEG</sequence>
<dbReference type="SUPFAM" id="SSF55785">
    <property type="entry name" value="PYP-like sensor domain (PAS domain)"/>
    <property type="match status" value="1"/>
</dbReference>
<evidence type="ECO:0000256" key="4">
    <source>
        <dbReference type="ARBA" id="ARBA00022679"/>
    </source>
</evidence>
<proteinExistence type="predicted"/>
<dbReference type="Proteomes" id="UP000219281">
    <property type="component" value="Unassembled WGS sequence"/>
</dbReference>
<dbReference type="InterPro" id="IPR052162">
    <property type="entry name" value="Sensor_kinase/Photoreceptor"/>
</dbReference>
<keyword evidence="5" id="KW-0418">Kinase</keyword>
<evidence type="ECO:0000259" key="7">
    <source>
        <dbReference type="PROSITE" id="PS50112"/>
    </source>
</evidence>
<feature type="transmembrane region" description="Helical" evidence="6">
    <location>
        <begin position="12"/>
        <end position="34"/>
    </location>
</feature>
<feature type="domain" description="PAS" evidence="7">
    <location>
        <begin position="121"/>
        <end position="200"/>
    </location>
</feature>
<comment type="catalytic activity">
    <reaction evidence="1">
        <text>ATP + protein L-histidine = ADP + protein N-phospho-L-histidine.</text>
        <dbReference type="EC" id="2.7.13.3"/>
    </reaction>
</comment>
<dbReference type="InterPro" id="IPR036097">
    <property type="entry name" value="HisK_dim/P_sf"/>
</dbReference>
<feature type="transmembrane region" description="Helical" evidence="6">
    <location>
        <begin position="85"/>
        <end position="104"/>
    </location>
</feature>
<dbReference type="EC" id="2.7.13.3" evidence="2"/>
<dbReference type="CDD" id="cd00130">
    <property type="entry name" value="PAS"/>
    <property type="match status" value="1"/>
</dbReference>
<dbReference type="AlphaFoldDB" id="A0A286A084"/>
<dbReference type="PANTHER" id="PTHR43304">
    <property type="entry name" value="PHYTOCHROME-LIKE PROTEIN CPH1"/>
    <property type="match status" value="1"/>
</dbReference>
<dbReference type="PROSITE" id="PS50112">
    <property type="entry name" value="PAS"/>
    <property type="match status" value="1"/>
</dbReference>
<feature type="domain" description="PAC" evidence="8">
    <location>
        <begin position="204"/>
        <end position="256"/>
    </location>
</feature>
<keyword evidence="6" id="KW-0812">Transmembrane</keyword>
<accession>A0A286A084</accession>
<dbReference type="SUPFAM" id="SSF47384">
    <property type="entry name" value="Homodimeric domain of signal transducing histidine kinase"/>
    <property type="match status" value="1"/>
</dbReference>
<dbReference type="PROSITE" id="PS50113">
    <property type="entry name" value="PAC"/>
    <property type="match status" value="1"/>
</dbReference>
<dbReference type="InterPro" id="IPR035965">
    <property type="entry name" value="PAS-like_dom_sf"/>
</dbReference>
<evidence type="ECO:0000256" key="2">
    <source>
        <dbReference type="ARBA" id="ARBA00012438"/>
    </source>
</evidence>
<keyword evidence="6" id="KW-0472">Membrane</keyword>
<evidence type="ECO:0000256" key="1">
    <source>
        <dbReference type="ARBA" id="ARBA00000085"/>
    </source>
</evidence>
<dbReference type="InterPro" id="IPR001610">
    <property type="entry name" value="PAC"/>
</dbReference>
<dbReference type="Gene3D" id="3.30.450.20">
    <property type="entry name" value="PAS domain"/>
    <property type="match status" value="1"/>
</dbReference>
<dbReference type="PANTHER" id="PTHR43304:SF1">
    <property type="entry name" value="PAC DOMAIN-CONTAINING PROTEIN"/>
    <property type="match status" value="1"/>
</dbReference>
<keyword evidence="4" id="KW-0808">Transferase</keyword>
<dbReference type="SMART" id="SM00086">
    <property type="entry name" value="PAC"/>
    <property type="match status" value="1"/>
</dbReference>
<dbReference type="NCBIfam" id="TIGR00229">
    <property type="entry name" value="sensory_box"/>
    <property type="match status" value="1"/>
</dbReference>
<keyword evidence="10" id="KW-1185">Reference proteome</keyword>
<dbReference type="GO" id="GO:0000155">
    <property type="term" value="F:phosphorelay sensor kinase activity"/>
    <property type="evidence" value="ECO:0007669"/>
    <property type="project" value="InterPro"/>
</dbReference>
<gene>
    <name evidence="9" type="ORF">SAMN06297358_2306</name>
</gene>
<evidence type="ECO:0000259" key="8">
    <source>
        <dbReference type="PROSITE" id="PS50113"/>
    </source>
</evidence>
<dbReference type="InterPro" id="IPR013655">
    <property type="entry name" value="PAS_fold_3"/>
</dbReference>
<dbReference type="EMBL" id="OCMT01000002">
    <property type="protein sequence ID" value="SOD15319.1"/>
    <property type="molecule type" value="Genomic_DNA"/>
</dbReference>
<reference evidence="10" key="1">
    <citation type="submission" date="2017-09" db="EMBL/GenBank/DDBJ databases">
        <authorList>
            <person name="Varghese N."/>
            <person name="Submissions S."/>
        </authorList>
    </citation>
    <scope>NUCLEOTIDE SEQUENCE [LARGE SCALE GENOMIC DNA]</scope>
    <source>
        <strain evidence="10">CGMCC 1.12803</strain>
    </source>
</reference>
<protein>
    <recommendedName>
        <fullName evidence="2">histidine kinase</fullName>
        <ecNumber evidence="2">2.7.13.3</ecNumber>
    </recommendedName>
</protein>
<name>A0A286A084_9SPHI</name>
<evidence type="ECO:0000256" key="6">
    <source>
        <dbReference type="SAM" id="Phobius"/>
    </source>
</evidence>
<dbReference type="InterPro" id="IPR000700">
    <property type="entry name" value="PAS-assoc_C"/>
</dbReference>
<evidence type="ECO:0000313" key="10">
    <source>
        <dbReference type="Proteomes" id="UP000219281"/>
    </source>
</evidence>
<keyword evidence="3" id="KW-0597">Phosphoprotein</keyword>
<evidence type="ECO:0000313" key="9">
    <source>
        <dbReference type="EMBL" id="SOD15319.1"/>
    </source>
</evidence>
<organism evidence="9 10">
    <name type="scientific">Pedobacter xixiisoli</name>
    <dbReference type="NCBI Taxonomy" id="1476464"/>
    <lineage>
        <taxon>Bacteria</taxon>
        <taxon>Pseudomonadati</taxon>
        <taxon>Bacteroidota</taxon>
        <taxon>Sphingobacteriia</taxon>
        <taxon>Sphingobacteriales</taxon>
        <taxon>Sphingobacteriaceae</taxon>
        <taxon>Pedobacter</taxon>
    </lineage>
</organism>